<accession>V5XC14</accession>
<feature type="chain" id="PRO_5039240757" description="Cyclic nucleotide-binding domain-containing protein" evidence="1">
    <location>
        <begin position="25"/>
        <end position="256"/>
    </location>
</feature>
<feature type="signal peptide" evidence="1">
    <location>
        <begin position="1"/>
        <end position="24"/>
    </location>
</feature>
<organism evidence="3 4">
    <name type="scientific">Mycolicibacterium neoaurum VKM Ac-1815D</name>
    <dbReference type="NCBI Taxonomy" id="700508"/>
    <lineage>
        <taxon>Bacteria</taxon>
        <taxon>Bacillati</taxon>
        <taxon>Actinomycetota</taxon>
        <taxon>Actinomycetes</taxon>
        <taxon>Mycobacteriales</taxon>
        <taxon>Mycobacteriaceae</taxon>
        <taxon>Mycolicibacterium</taxon>
    </lineage>
</organism>
<dbReference type="InterPro" id="IPR043504">
    <property type="entry name" value="Peptidase_S1_PA_chymotrypsin"/>
</dbReference>
<evidence type="ECO:0000259" key="2">
    <source>
        <dbReference type="PROSITE" id="PS50042"/>
    </source>
</evidence>
<dbReference type="Proteomes" id="UP000018763">
    <property type="component" value="Chromosome"/>
</dbReference>
<dbReference type="InterPro" id="IPR000595">
    <property type="entry name" value="cNMP-bd_dom"/>
</dbReference>
<evidence type="ECO:0000256" key="1">
    <source>
        <dbReference type="SAM" id="SignalP"/>
    </source>
</evidence>
<keyword evidence="1" id="KW-0732">Signal</keyword>
<evidence type="ECO:0000313" key="4">
    <source>
        <dbReference type="Proteomes" id="UP000018763"/>
    </source>
</evidence>
<gene>
    <name evidence="3" type="ORF">D174_15895</name>
</gene>
<sequence length="256" mass="25773">MRARLFLTMIAAAAAVGVSPAGIAAAEPAAAGPVAAGPAVTVHPGMEIRQGTTMCTLGFVDPAARVAFTAGHCRGAGPVTDRFGNALGEMALFDDNTPDGATVTGDHQLADWGAITLNPDVEVNTVLPGGRSLVLDQALAVQQPGRPVCHFGIVTGESCGTVGVVNNGWFTMKDGVVSQKGDSGGPVYVLTSDGRAAIVGLFNSTWGGAPTAVSWQATVPRIREAVATQPASSNTGIEAAISLTSDSLDEGVNPPA</sequence>
<dbReference type="InterPro" id="IPR009003">
    <property type="entry name" value="Peptidase_S1_PA"/>
</dbReference>
<dbReference type="Gene3D" id="2.40.10.10">
    <property type="entry name" value="Trypsin-like serine proteases"/>
    <property type="match status" value="2"/>
</dbReference>
<evidence type="ECO:0000313" key="3">
    <source>
        <dbReference type="EMBL" id="AHC25980.1"/>
    </source>
</evidence>
<proteinExistence type="predicted"/>
<keyword evidence="4" id="KW-1185">Reference proteome</keyword>
<feature type="domain" description="Cyclic nucleotide-binding" evidence="2">
    <location>
        <begin position="84"/>
        <end position="103"/>
    </location>
</feature>
<dbReference type="EMBL" id="CP006936">
    <property type="protein sequence ID" value="AHC25980.1"/>
    <property type="molecule type" value="Genomic_DNA"/>
</dbReference>
<protein>
    <recommendedName>
        <fullName evidence="2">Cyclic nucleotide-binding domain-containing protein</fullName>
    </recommendedName>
</protein>
<name>V5XC14_MYCNE</name>
<dbReference type="AlphaFoldDB" id="V5XC14"/>
<reference evidence="3 4" key="1">
    <citation type="journal article" date="2014" name="Genome Announc.">
        <title>Complete Genome Sequence of Sterol-Transforming Mycobacterium neoaurum Strain VKM Ac-1815D.</title>
        <authorList>
            <person name="Shtratnikova V.Y."/>
            <person name="Bragin E.Y."/>
            <person name="Dovbnya D.V."/>
            <person name="Pekov Y.A."/>
            <person name="Schelkunov M.I."/>
            <person name="Strizhov N."/>
            <person name="Ivashina T.V."/>
            <person name="Ashapkin V.V."/>
            <person name="Donova M.V."/>
        </authorList>
    </citation>
    <scope>NUCLEOTIDE SEQUENCE [LARGE SCALE GENOMIC DNA]</scope>
    <source>
        <strain evidence="3 4">VKM Ac-1815D</strain>
    </source>
</reference>
<dbReference type="PROSITE" id="PS50042">
    <property type="entry name" value="CNMP_BINDING_3"/>
    <property type="match status" value="1"/>
</dbReference>
<dbReference type="SUPFAM" id="SSF50494">
    <property type="entry name" value="Trypsin-like serine proteases"/>
    <property type="match status" value="1"/>
</dbReference>